<keyword evidence="6" id="KW-0472">Membrane</keyword>
<dbReference type="OMA" id="QRRYTHE"/>
<dbReference type="InterPro" id="IPR045192">
    <property type="entry name" value="AP180-like"/>
</dbReference>
<sequence>MPSKLKKAIGAVKDQTSISIAKVSNNTSSTLEVAVLKAITHDDVPVDERYIHEVVQLVSSNKSYAAACARAIGKRIGRTRNWIVALKSLMLVLRIFQDGDPYFPREVLHAMKKGAKILNLSNFRDDSNSSPWDFTAFIRTFALYLDERLDCFLTGKLQRRYNYKERENSRHFRTSSSNSSNSSSSIRRTTNEAIREMKPAMLLDKISYWQRLLERAIAIRPTGAAKTNCLVQVALYAVVQESFDLYKDVSDGLALVLDSFFHLPYQLCVNAFQTCVKAAKQFEEINSFYSFCKSIGVGRTSEYPSVQNISEELIESLQEFLKDQSSFPVKSSGQLLLQKPGSMKSLKSRHDSYGGQSEFSVATTEPYSERSTTATTTSGIGSPCSSLEELIRATETGRKNPSISIDLEAYSDIQFRKQCSEDVCDTGSARSLPVSMIDLVSSSNWPGDDEDEDKEVQKQKQQPVADKEKEQNKNEAKQDQPKEKETPVLDSSSAKGWEAVLNEALTPSPSFDAFPKQQEPKQVSGNGVNASSDDASSNNGWDLGLFEATPQAKSEQPMPNTTANKVDSFNTLPLPSFNAFSERQEQEQVSRFGANVSSTDQASLSNNGWDLALFEAIPQTKSEKAMPTISNNINSSTLDELFNQRSVSLFPNSGLSSLPMPNTNGSSYDQNPSTTFLPASNNAYNRIPVMAQANHYNPFLQDTSTELPSNMLSTTAAPTFQATPTFSAQSSFSAVQRDVNSDPFGTFSSSEQMLNGAINQQNLLHEQQLWLQNQNKIIAKHMS</sequence>
<dbReference type="PANTHER" id="PTHR22951">
    <property type="entry name" value="CLATHRIN ASSEMBLY PROTEIN"/>
    <property type="match status" value="1"/>
</dbReference>
<keyword evidence="5" id="KW-0333">Golgi apparatus</keyword>
<evidence type="ECO:0000256" key="6">
    <source>
        <dbReference type="ARBA" id="ARBA00023136"/>
    </source>
</evidence>
<dbReference type="GO" id="GO:0005546">
    <property type="term" value="F:phosphatidylinositol-4,5-bisphosphate binding"/>
    <property type="evidence" value="ECO:0000318"/>
    <property type="project" value="GO_Central"/>
</dbReference>
<reference evidence="9" key="1">
    <citation type="journal article" date="2014" name="Nat. Commun.">
        <title>The tobacco genome sequence and its comparison with those of tomato and potato.</title>
        <authorList>
            <person name="Sierro N."/>
            <person name="Battey J.N."/>
            <person name="Ouadi S."/>
            <person name="Bakaher N."/>
            <person name="Bovet L."/>
            <person name="Willig A."/>
            <person name="Goepfert S."/>
            <person name="Peitsch M.C."/>
            <person name="Ivanov N.V."/>
        </authorList>
    </citation>
    <scope>NUCLEOTIDE SEQUENCE [LARGE SCALE GENOMIC DNA]</scope>
</reference>
<keyword evidence="7" id="KW-0168">Coated pit</keyword>
<comment type="subcellular location">
    <subcellularLocation>
        <location evidence="1">Cytoplasmic vesicle</location>
        <location evidence="1">Clathrin-coated vesicle</location>
    </subcellularLocation>
    <subcellularLocation>
        <location evidence="2">Golgi apparatus</location>
    </subcellularLocation>
    <subcellularLocation>
        <location evidence="3">Membrane</location>
        <location evidence="3">Clathrin-coated pit</location>
    </subcellularLocation>
</comment>
<dbReference type="InterPro" id="IPR014712">
    <property type="entry name" value="ANTH_dom_sf"/>
</dbReference>
<accession>A0A1S4ANM1</accession>
<organism evidence="9 10">
    <name type="scientific">Nicotiana tabacum</name>
    <name type="common">Common tobacco</name>
    <dbReference type="NCBI Taxonomy" id="4097"/>
    <lineage>
        <taxon>Eukaryota</taxon>
        <taxon>Viridiplantae</taxon>
        <taxon>Streptophyta</taxon>
        <taxon>Embryophyta</taxon>
        <taxon>Tracheophyta</taxon>
        <taxon>Spermatophyta</taxon>
        <taxon>Magnoliopsida</taxon>
        <taxon>eudicotyledons</taxon>
        <taxon>Gunneridae</taxon>
        <taxon>Pentapetalae</taxon>
        <taxon>asterids</taxon>
        <taxon>lamiids</taxon>
        <taxon>Solanales</taxon>
        <taxon>Solanaceae</taxon>
        <taxon>Nicotianoideae</taxon>
        <taxon>Nicotianeae</taxon>
        <taxon>Nicotiana</taxon>
    </lineage>
</organism>
<dbReference type="InterPro" id="IPR048050">
    <property type="entry name" value="ANTH_N_plant"/>
</dbReference>
<dbReference type="GeneID" id="107799711"/>
<evidence type="ECO:0000256" key="1">
    <source>
        <dbReference type="ARBA" id="ARBA00004132"/>
    </source>
</evidence>
<dbReference type="PANTHER" id="PTHR22951:SF63">
    <property type="entry name" value="CLATHRIN COAT ASSEMBLY PROTEIN AP180-LIKE"/>
    <property type="match status" value="1"/>
</dbReference>
<dbReference type="GO" id="GO:0032050">
    <property type="term" value="F:clathrin heavy chain binding"/>
    <property type="evidence" value="ECO:0000318"/>
    <property type="project" value="GO_Central"/>
</dbReference>
<dbReference type="STRING" id="4097.A0A1S4ANM1"/>
<dbReference type="Proteomes" id="UP000790787">
    <property type="component" value="Chromosome 2"/>
</dbReference>
<evidence type="ECO:0000313" key="10">
    <source>
        <dbReference type="RefSeq" id="XP_016478337.1"/>
    </source>
</evidence>
<evidence type="ECO:0000256" key="2">
    <source>
        <dbReference type="ARBA" id="ARBA00004555"/>
    </source>
</evidence>
<dbReference type="FunFam" id="1.20.58.150:FF:000005">
    <property type="entry name" value="putative clathrin assembly protein At2g25430"/>
    <property type="match status" value="1"/>
</dbReference>
<dbReference type="SMART" id="SM00273">
    <property type="entry name" value="ENTH"/>
    <property type="match status" value="1"/>
</dbReference>
<evidence type="ECO:0000256" key="3">
    <source>
        <dbReference type="ARBA" id="ARBA00004600"/>
    </source>
</evidence>
<dbReference type="RefSeq" id="XP_016478337.1">
    <property type="nucleotide sequence ID" value="XM_016622851.1"/>
</dbReference>
<dbReference type="PROSITE" id="PS50942">
    <property type="entry name" value="ENTH"/>
    <property type="match status" value="1"/>
</dbReference>
<dbReference type="GO" id="GO:0048268">
    <property type="term" value="P:clathrin coat assembly"/>
    <property type="evidence" value="ECO:0007669"/>
    <property type="project" value="InterPro"/>
</dbReference>
<dbReference type="Gene3D" id="1.20.58.150">
    <property type="entry name" value="ANTH domain"/>
    <property type="match status" value="1"/>
</dbReference>
<dbReference type="KEGG" id="nta:107799711"/>
<dbReference type="GO" id="GO:0005905">
    <property type="term" value="C:clathrin-coated pit"/>
    <property type="evidence" value="ECO:0000318"/>
    <property type="project" value="GO_Central"/>
</dbReference>
<dbReference type="GO" id="GO:0000149">
    <property type="term" value="F:SNARE binding"/>
    <property type="evidence" value="ECO:0000318"/>
    <property type="project" value="GO_Central"/>
</dbReference>
<dbReference type="SUPFAM" id="SSF89009">
    <property type="entry name" value="GAT-like domain"/>
    <property type="match status" value="1"/>
</dbReference>
<evidence type="ECO:0000256" key="8">
    <source>
        <dbReference type="ARBA" id="ARBA00023329"/>
    </source>
</evidence>
<dbReference type="InterPro" id="IPR013809">
    <property type="entry name" value="ENTH"/>
</dbReference>
<dbReference type="GO" id="GO:0006900">
    <property type="term" value="P:vesicle budding from membrane"/>
    <property type="evidence" value="ECO:0000318"/>
    <property type="project" value="GO_Central"/>
</dbReference>
<name>A0A1S4ANM1_TOBAC</name>
<dbReference type="GO" id="GO:0072583">
    <property type="term" value="P:clathrin-dependent endocytosis"/>
    <property type="evidence" value="ECO:0000318"/>
    <property type="project" value="GO_Central"/>
</dbReference>
<protein>
    <submittedName>
        <fullName evidence="10">Clathrin coat assembly protein AP180-like</fullName>
    </submittedName>
</protein>
<dbReference type="SUPFAM" id="SSF48464">
    <property type="entry name" value="ENTH/VHS domain"/>
    <property type="match status" value="1"/>
</dbReference>
<keyword evidence="4" id="KW-0254">Endocytosis</keyword>
<dbReference type="AlphaFoldDB" id="A0A1S4ANM1"/>
<keyword evidence="8" id="KW-0968">Cytoplasmic vesicle</keyword>
<gene>
    <name evidence="10" type="primary">LOC107799711</name>
</gene>
<dbReference type="InterPro" id="IPR011417">
    <property type="entry name" value="ANTH_dom"/>
</dbReference>
<dbReference type="OrthoDB" id="44015at2759"/>
<evidence type="ECO:0000256" key="4">
    <source>
        <dbReference type="ARBA" id="ARBA00022583"/>
    </source>
</evidence>
<dbReference type="Pfam" id="PF07651">
    <property type="entry name" value="ANTH"/>
    <property type="match status" value="1"/>
</dbReference>
<dbReference type="SMR" id="A0A1S4ANM1"/>
<dbReference type="CDD" id="cd16987">
    <property type="entry name" value="ANTH_N_AP180_plant"/>
    <property type="match status" value="1"/>
</dbReference>
<dbReference type="FunFam" id="1.25.40.90:FF:000019">
    <property type="entry name" value="Clathrin coat assembly protein"/>
    <property type="match status" value="1"/>
</dbReference>
<dbReference type="InterPro" id="IPR008942">
    <property type="entry name" value="ENTH_VHS"/>
</dbReference>
<proteinExistence type="predicted"/>
<reference evidence="10" key="2">
    <citation type="submission" date="2025-08" db="UniProtKB">
        <authorList>
            <consortium name="RefSeq"/>
        </authorList>
    </citation>
    <scope>IDENTIFICATION</scope>
</reference>
<keyword evidence="9" id="KW-1185">Reference proteome</keyword>
<dbReference type="Gene3D" id="1.25.40.90">
    <property type="match status" value="1"/>
</dbReference>
<evidence type="ECO:0000256" key="7">
    <source>
        <dbReference type="ARBA" id="ARBA00023176"/>
    </source>
</evidence>
<dbReference type="GO" id="GO:0030136">
    <property type="term" value="C:clathrin-coated vesicle"/>
    <property type="evidence" value="ECO:0000318"/>
    <property type="project" value="GO_Central"/>
</dbReference>
<evidence type="ECO:0000256" key="5">
    <source>
        <dbReference type="ARBA" id="ARBA00023034"/>
    </source>
</evidence>
<evidence type="ECO:0000313" key="9">
    <source>
        <dbReference type="Proteomes" id="UP000790787"/>
    </source>
</evidence>
<dbReference type="GO" id="GO:0005545">
    <property type="term" value="F:1-phosphatidylinositol binding"/>
    <property type="evidence" value="ECO:0000318"/>
    <property type="project" value="GO_Central"/>
</dbReference>
<dbReference type="GO" id="GO:0005794">
    <property type="term" value="C:Golgi apparatus"/>
    <property type="evidence" value="ECO:0007669"/>
    <property type="project" value="UniProtKB-SubCell"/>
</dbReference>
<dbReference type="PaxDb" id="4097-A0A1S4ANM1"/>